<dbReference type="InterPro" id="IPR036567">
    <property type="entry name" value="RHF-like"/>
</dbReference>
<dbReference type="Pfam" id="PF02482">
    <property type="entry name" value="Ribosomal_S30AE"/>
    <property type="match status" value="1"/>
</dbReference>
<organism evidence="3 4">
    <name type="scientific">Nocardioides koreensis</name>
    <dbReference type="NCBI Taxonomy" id="433651"/>
    <lineage>
        <taxon>Bacteria</taxon>
        <taxon>Bacillati</taxon>
        <taxon>Actinomycetota</taxon>
        <taxon>Actinomycetes</taxon>
        <taxon>Propionibacteriales</taxon>
        <taxon>Nocardioidaceae</taxon>
        <taxon>Nocardioides</taxon>
    </lineage>
</organism>
<feature type="domain" description="Sigma 54 modulation/S30EA ribosomal protein C-terminal" evidence="2">
    <location>
        <begin position="137"/>
        <end position="192"/>
    </location>
</feature>
<dbReference type="Proteomes" id="UP001501771">
    <property type="component" value="Unassembled WGS sequence"/>
</dbReference>
<keyword evidence="1" id="KW-0810">Translation regulation</keyword>
<name>A0ABN2ZWK1_9ACTN</name>
<reference evidence="3 4" key="1">
    <citation type="journal article" date="2019" name="Int. J. Syst. Evol. Microbiol.">
        <title>The Global Catalogue of Microorganisms (GCM) 10K type strain sequencing project: providing services to taxonomists for standard genome sequencing and annotation.</title>
        <authorList>
            <consortium name="The Broad Institute Genomics Platform"/>
            <consortium name="The Broad Institute Genome Sequencing Center for Infectious Disease"/>
            <person name="Wu L."/>
            <person name="Ma J."/>
        </authorList>
    </citation>
    <scope>NUCLEOTIDE SEQUENCE [LARGE SCALE GENOMIC DNA]</scope>
    <source>
        <strain evidence="3 4">JCM 16022</strain>
    </source>
</reference>
<gene>
    <name evidence="3" type="ORF">GCM10009844_28260</name>
</gene>
<keyword evidence="4" id="KW-1185">Reference proteome</keyword>
<comment type="caution">
    <text evidence="3">The sequence shown here is derived from an EMBL/GenBank/DDBJ whole genome shotgun (WGS) entry which is preliminary data.</text>
</comment>
<evidence type="ECO:0000259" key="2">
    <source>
        <dbReference type="Pfam" id="PF16321"/>
    </source>
</evidence>
<sequence>MSVSEEQAPVEVTLRGEVGDSARRYAQEKVEHALSVARPRVLRAHVVLDHRHDPAVPRPARAEATVDVEGTTLRAHATAPTMGEAVDELEARLRRRLVQLQDRTRTRHRWTGVASEHEWRHGDQPREPVPYYPRPEESREVVRHKSFAAEPMTIDEAAFDMDLLDHDFYLFTDVGSGEPALVHRLPEGGYGVKGAASEEAVAAVTHEPSPPQLTDAEARIRLEADSEPFVFYLDAGTGHGRVLYRRYDGHYGLITQE</sequence>
<proteinExistence type="predicted"/>
<accession>A0ABN2ZWK1</accession>
<dbReference type="RefSeq" id="WP_344153278.1">
    <property type="nucleotide sequence ID" value="NZ_BAAAQR010000008.1"/>
</dbReference>
<feature type="domain" description="Sigma 54 modulation/S30EA ribosomal protein C-terminal" evidence="2">
    <location>
        <begin position="212"/>
        <end position="253"/>
    </location>
</feature>
<dbReference type="EMBL" id="BAAAQR010000008">
    <property type="protein sequence ID" value="GAA2149047.1"/>
    <property type="molecule type" value="Genomic_DNA"/>
</dbReference>
<protein>
    <submittedName>
        <fullName evidence="3">HPF/RaiA family ribosome-associated protein</fullName>
    </submittedName>
</protein>
<dbReference type="PANTHER" id="PTHR33231:SF1">
    <property type="entry name" value="30S RIBOSOMAL PROTEIN"/>
    <property type="match status" value="1"/>
</dbReference>
<dbReference type="Gene3D" id="3.30.505.50">
    <property type="entry name" value="Sigma 54 modulation/S30EA ribosomal protein, C-terminal domain"/>
    <property type="match status" value="2"/>
</dbReference>
<dbReference type="Gene3D" id="3.30.160.100">
    <property type="entry name" value="Ribosome hibernation promotion factor-like"/>
    <property type="match status" value="1"/>
</dbReference>
<dbReference type="InterPro" id="IPR032528">
    <property type="entry name" value="Ribosom_S30AE_C"/>
</dbReference>
<dbReference type="InterPro" id="IPR050574">
    <property type="entry name" value="HPF/YfiA_ribosome-assoc"/>
</dbReference>
<evidence type="ECO:0000313" key="3">
    <source>
        <dbReference type="EMBL" id="GAA2149047.1"/>
    </source>
</evidence>
<dbReference type="PANTHER" id="PTHR33231">
    <property type="entry name" value="30S RIBOSOMAL PROTEIN"/>
    <property type="match status" value="1"/>
</dbReference>
<dbReference type="Pfam" id="PF16321">
    <property type="entry name" value="Ribosom_S30AE_C"/>
    <property type="match status" value="2"/>
</dbReference>
<dbReference type="InterPro" id="IPR038416">
    <property type="entry name" value="Ribosom_S30AE_C_sf"/>
</dbReference>
<evidence type="ECO:0000313" key="4">
    <source>
        <dbReference type="Proteomes" id="UP001501771"/>
    </source>
</evidence>
<dbReference type="SUPFAM" id="SSF69754">
    <property type="entry name" value="Ribosome binding protein Y (YfiA homologue)"/>
    <property type="match status" value="1"/>
</dbReference>
<dbReference type="InterPro" id="IPR003489">
    <property type="entry name" value="RHF/RaiA"/>
</dbReference>
<evidence type="ECO:0000256" key="1">
    <source>
        <dbReference type="ARBA" id="ARBA00022845"/>
    </source>
</evidence>